<comment type="subcellular location">
    <subcellularLocation>
        <location evidence="1">Cell membrane</location>
        <topology evidence="1">Multi-pass membrane protein</topology>
    </subcellularLocation>
</comment>
<evidence type="ECO:0000256" key="8">
    <source>
        <dbReference type="ARBA" id="ARBA00023136"/>
    </source>
</evidence>
<evidence type="ECO:0000256" key="4">
    <source>
        <dbReference type="ARBA" id="ARBA00022692"/>
    </source>
</evidence>
<dbReference type="PANTHER" id="PTHR43394">
    <property type="entry name" value="ATP-DEPENDENT PERMEASE MDL1, MITOCHONDRIAL"/>
    <property type="match status" value="1"/>
</dbReference>
<feature type="transmembrane region" description="Helical" evidence="10">
    <location>
        <begin position="86"/>
        <end position="103"/>
    </location>
</feature>
<evidence type="ECO:0000256" key="7">
    <source>
        <dbReference type="ARBA" id="ARBA00022989"/>
    </source>
</evidence>
<dbReference type="Gene3D" id="1.20.1560.10">
    <property type="entry name" value="ABC transporter type 1, transmembrane domain"/>
    <property type="match status" value="1"/>
</dbReference>
<dbReference type="PROSITE" id="PS50893">
    <property type="entry name" value="ABC_TRANSPORTER_2"/>
    <property type="match status" value="1"/>
</dbReference>
<evidence type="ECO:0000256" key="10">
    <source>
        <dbReference type="SAM" id="Phobius"/>
    </source>
</evidence>
<keyword evidence="2" id="KW-0813">Transport</keyword>
<evidence type="ECO:0000313" key="16">
    <source>
        <dbReference type="Proteomes" id="UP000317180"/>
    </source>
</evidence>
<feature type="domain" description="ABC transmembrane type-1" evidence="12">
    <location>
        <begin position="54"/>
        <end position="336"/>
    </location>
</feature>
<keyword evidence="6 14" id="KW-0067">ATP-binding</keyword>
<reference evidence="14 15" key="1">
    <citation type="submission" date="2018-10" db="EMBL/GenBank/DDBJ databases">
        <title>Phylogenomics of Brevibacillus.</title>
        <authorList>
            <person name="Dunlap C."/>
        </authorList>
    </citation>
    <scope>NUCLEOTIDE SEQUENCE [LARGE SCALE GENOMIC DNA]</scope>
    <source>
        <strain evidence="14 15">NRRL NRS 1219</strain>
    </source>
</reference>
<evidence type="ECO:0000256" key="3">
    <source>
        <dbReference type="ARBA" id="ARBA00022475"/>
    </source>
</evidence>
<dbReference type="InterPro" id="IPR027417">
    <property type="entry name" value="P-loop_NTPase"/>
</dbReference>
<dbReference type="InterPro" id="IPR011527">
    <property type="entry name" value="ABC1_TM_dom"/>
</dbReference>
<protein>
    <submittedName>
        <fullName evidence="13 14">ABC transporter ATP-binding protein</fullName>
    </submittedName>
</protein>
<evidence type="ECO:0000256" key="1">
    <source>
        <dbReference type="ARBA" id="ARBA00004651"/>
    </source>
</evidence>
<dbReference type="Pfam" id="PF00005">
    <property type="entry name" value="ABC_tran"/>
    <property type="match status" value="1"/>
</dbReference>
<evidence type="ECO:0000313" key="13">
    <source>
        <dbReference type="EMBL" id="GED27071.1"/>
    </source>
</evidence>
<keyword evidence="5" id="KW-0547">Nucleotide-binding</keyword>
<dbReference type="InterPro" id="IPR039421">
    <property type="entry name" value="Type_1_exporter"/>
</dbReference>
<dbReference type="OrthoDB" id="9770415at2"/>
<dbReference type="GeneID" id="82812809"/>
<evidence type="ECO:0000259" key="12">
    <source>
        <dbReference type="PROSITE" id="PS50929"/>
    </source>
</evidence>
<feature type="region of interest" description="Disordered" evidence="9">
    <location>
        <begin position="1"/>
        <end position="26"/>
    </location>
</feature>
<dbReference type="RefSeq" id="WP_122953178.1">
    <property type="nucleotide sequence ID" value="NZ_BJOD01000034.1"/>
</dbReference>
<evidence type="ECO:0000259" key="11">
    <source>
        <dbReference type="PROSITE" id="PS50893"/>
    </source>
</evidence>
<dbReference type="InterPro" id="IPR017871">
    <property type="entry name" value="ABC_transporter-like_CS"/>
</dbReference>
<dbReference type="SUPFAM" id="SSF90123">
    <property type="entry name" value="ABC transporter transmembrane region"/>
    <property type="match status" value="1"/>
</dbReference>
<dbReference type="GO" id="GO:0005886">
    <property type="term" value="C:plasma membrane"/>
    <property type="evidence" value="ECO:0007669"/>
    <property type="project" value="UniProtKB-SubCell"/>
</dbReference>
<dbReference type="GO" id="GO:0005524">
    <property type="term" value="F:ATP binding"/>
    <property type="evidence" value="ECO:0007669"/>
    <property type="project" value="UniProtKB-KW"/>
</dbReference>
<comment type="caution">
    <text evidence="14">The sequence shown here is derived from an EMBL/GenBank/DDBJ whole genome shotgun (WGS) entry which is preliminary data.</text>
</comment>
<name>A0A3M8ANZ6_9BACL</name>
<gene>
    <name evidence="13" type="primary">yfiC</name>
    <name evidence="13" type="ORF">BAG01nite_31730</name>
    <name evidence="14" type="ORF">EB820_18110</name>
</gene>
<dbReference type="FunFam" id="1.20.1560.10:FF:000011">
    <property type="entry name" value="Multidrug ABC transporter ATP-binding protein"/>
    <property type="match status" value="1"/>
</dbReference>
<dbReference type="Proteomes" id="UP000317180">
    <property type="component" value="Unassembled WGS sequence"/>
</dbReference>
<feature type="transmembrane region" description="Helical" evidence="10">
    <location>
        <begin position="176"/>
        <end position="207"/>
    </location>
</feature>
<evidence type="ECO:0000256" key="9">
    <source>
        <dbReference type="SAM" id="MobiDB-lite"/>
    </source>
</evidence>
<keyword evidence="8 10" id="KW-0472">Membrane</keyword>
<sequence length="614" mass="67415">MSQEQKEQPFFPPRPGRGFGHGGARVPVSKPKNFSATIKRLWQAFGREKRWLPLVFAIVLVDGLLMLSAPYLIGKAIDAMTGGAEAFSFLSIIILALLGSYIVDGALTFLQGWMIAGITQRIVTNMRQALFEKLQKLPIAFFDSRTHGELMSRLTNDIDNVSNSISQSTTQLMSGVIVLAGSLVMMLVLSPILTLACLITVPLVFLLTRTIAKRTSVLFKNQQIELGKLNGHIEEAISGIQVVKAFNHEEKAIADFAAINDRLCKVGMKAQIWSGFLMPIMNVINNLGFAMVAIVGGILAVKGMITVGVIASFLSYSRQFVRPLNDLANIFNVLQSGVAGAERVFEVLDEREEPLDSPDAAVLREPKGHVVFDRVSFGYRPDQPILKNVSFEAQAGSTTALVGPTGAGKTTVVNLLTRFYDVTEGTIYLDGKDIREYSRDSLRRSFGFVLQDTYLFSGTIKENIMYGKPDATDAEVEAAAKMAHADVFINRLPKRYDTQLTENGGNLSQGQRQLLAIARVILARPSLLILDEATSSIDTRTELIIQDTLATIMEGRTSFVIAHRLGTIRDADAIMVVDSGEIVEKGSHDDLIAQKGVYYQLFYNQFKNLHAASS</sequence>
<dbReference type="CDD" id="cd03254">
    <property type="entry name" value="ABCC_Glucan_exporter_like"/>
    <property type="match status" value="1"/>
</dbReference>
<dbReference type="AlphaFoldDB" id="A0A3M8ANZ6"/>
<organism evidence="14 15">
    <name type="scientific">Brevibacillus agri</name>
    <dbReference type="NCBI Taxonomy" id="51101"/>
    <lineage>
        <taxon>Bacteria</taxon>
        <taxon>Bacillati</taxon>
        <taxon>Bacillota</taxon>
        <taxon>Bacilli</taxon>
        <taxon>Bacillales</taxon>
        <taxon>Paenibacillaceae</taxon>
        <taxon>Brevibacillus</taxon>
    </lineage>
</organism>
<dbReference type="InterPro" id="IPR036640">
    <property type="entry name" value="ABC1_TM_sf"/>
</dbReference>
<dbReference type="EMBL" id="RHHN01000050">
    <property type="protein sequence ID" value="RNB52922.1"/>
    <property type="molecule type" value="Genomic_DNA"/>
</dbReference>
<keyword evidence="3" id="KW-1003">Cell membrane</keyword>
<evidence type="ECO:0000256" key="5">
    <source>
        <dbReference type="ARBA" id="ARBA00022741"/>
    </source>
</evidence>
<evidence type="ECO:0000256" key="2">
    <source>
        <dbReference type="ARBA" id="ARBA00022448"/>
    </source>
</evidence>
<evidence type="ECO:0000313" key="15">
    <source>
        <dbReference type="Proteomes" id="UP000276178"/>
    </source>
</evidence>
<dbReference type="Proteomes" id="UP000276178">
    <property type="component" value="Unassembled WGS sequence"/>
</dbReference>
<feature type="transmembrane region" description="Helical" evidence="10">
    <location>
        <begin position="287"/>
        <end position="314"/>
    </location>
</feature>
<dbReference type="InterPro" id="IPR003593">
    <property type="entry name" value="AAA+_ATPase"/>
</dbReference>
<dbReference type="PROSITE" id="PS50929">
    <property type="entry name" value="ABC_TM1F"/>
    <property type="match status" value="1"/>
</dbReference>
<feature type="domain" description="ABC transporter" evidence="11">
    <location>
        <begin position="370"/>
        <end position="604"/>
    </location>
</feature>
<dbReference type="InterPro" id="IPR003439">
    <property type="entry name" value="ABC_transporter-like_ATP-bd"/>
</dbReference>
<keyword evidence="7 10" id="KW-1133">Transmembrane helix</keyword>
<keyword evidence="16" id="KW-1185">Reference proteome</keyword>
<dbReference type="PROSITE" id="PS00211">
    <property type="entry name" value="ABC_TRANSPORTER_1"/>
    <property type="match status" value="1"/>
</dbReference>
<dbReference type="Pfam" id="PF00664">
    <property type="entry name" value="ABC_membrane"/>
    <property type="match status" value="1"/>
</dbReference>
<proteinExistence type="predicted"/>
<evidence type="ECO:0000313" key="14">
    <source>
        <dbReference type="EMBL" id="RNB52922.1"/>
    </source>
</evidence>
<dbReference type="CDD" id="cd18547">
    <property type="entry name" value="ABC_6TM_Tm288_like"/>
    <property type="match status" value="1"/>
</dbReference>
<dbReference type="GO" id="GO:0016887">
    <property type="term" value="F:ATP hydrolysis activity"/>
    <property type="evidence" value="ECO:0007669"/>
    <property type="project" value="InterPro"/>
</dbReference>
<dbReference type="Gene3D" id="3.40.50.300">
    <property type="entry name" value="P-loop containing nucleotide triphosphate hydrolases"/>
    <property type="match status" value="1"/>
</dbReference>
<evidence type="ECO:0000256" key="6">
    <source>
        <dbReference type="ARBA" id="ARBA00022840"/>
    </source>
</evidence>
<dbReference type="FunFam" id="3.40.50.300:FF:000287">
    <property type="entry name" value="Multidrug ABC transporter ATP-binding protein"/>
    <property type="match status" value="1"/>
</dbReference>
<dbReference type="GO" id="GO:0015421">
    <property type="term" value="F:ABC-type oligopeptide transporter activity"/>
    <property type="evidence" value="ECO:0007669"/>
    <property type="project" value="TreeGrafter"/>
</dbReference>
<reference evidence="13 16" key="2">
    <citation type="submission" date="2019-06" db="EMBL/GenBank/DDBJ databases">
        <title>Whole genome shotgun sequence of Brevibacillus agri NBRC 15538.</title>
        <authorList>
            <person name="Hosoyama A."/>
            <person name="Uohara A."/>
            <person name="Ohji S."/>
            <person name="Ichikawa N."/>
        </authorList>
    </citation>
    <scope>NUCLEOTIDE SEQUENCE [LARGE SCALE GENOMIC DNA]</scope>
    <source>
        <strain evidence="13 16">NBRC 15538</strain>
    </source>
</reference>
<dbReference type="SMART" id="SM00382">
    <property type="entry name" value="AAA"/>
    <property type="match status" value="1"/>
</dbReference>
<keyword evidence="4 10" id="KW-0812">Transmembrane</keyword>
<dbReference type="SUPFAM" id="SSF52540">
    <property type="entry name" value="P-loop containing nucleoside triphosphate hydrolases"/>
    <property type="match status" value="1"/>
</dbReference>
<feature type="transmembrane region" description="Helical" evidence="10">
    <location>
        <begin position="51"/>
        <end position="74"/>
    </location>
</feature>
<dbReference type="PANTHER" id="PTHR43394:SF1">
    <property type="entry name" value="ATP-BINDING CASSETTE SUB-FAMILY B MEMBER 10, MITOCHONDRIAL"/>
    <property type="match status" value="1"/>
</dbReference>
<accession>A0A3M8ANZ6</accession>
<dbReference type="EMBL" id="BJOD01000034">
    <property type="protein sequence ID" value="GED27071.1"/>
    <property type="molecule type" value="Genomic_DNA"/>
</dbReference>